<dbReference type="InterPro" id="IPR029063">
    <property type="entry name" value="SAM-dependent_MTases_sf"/>
</dbReference>
<name>A0ABV1HXJ9_9FIRM</name>
<dbReference type="EMBL" id="JBBMFC010000003">
    <property type="protein sequence ID" value="MEQ2577635.1"/>
    <property type="molecule type" value="Genomic_DNA"/>
</dbReference>
<protein>
    <submittedName>
        <fullName evidence="1">Class I SAM-dependent methyltransferase</fullName>
        <ecNumber evidence="1">2.1.1.-</ecNumber>
    </submittedName>
</protein>
<dbReference type="RefSeq" id="WP_349143647.1">
    <property type="nucleotide sequence ID" value="NZ_JBBMFC010000003.1"/>
</dbReference>
<dbReference type="SUPFAM" id="SSF53335">
    <property type="entry name" value="S-adenosyl-L-methionine-dependent methyltransferases"/>
    <property type="match status" value="1"/>
</dbReference>
<comment type="caution">
    <text evidence="1">The sequence shown here is derived from an EMBL/GenBank/DDBJ whole genome shotgun (WGS) entry which is preliminary data.</text>
</comment>
<gene>
    <name evidence="1" type="ORF">WMO62_02110</name>
</gene>
<reference evidence="1 2" key="1">
    <citation type="submission" date="2024-03" db="EMBL/GenBank/DDBJ databases">
        <title>Human intestinal bacterial collection.</title>
        <authorList>
            <person name="Pauvert C."/>
            <person name="Hitch T.C.A."/>
            <person name="Clavel T."/>
        </authorList>
    </citation>
    <scope>NUCLEOTIDE SEQUENCE [LARGE SCALE GENOMIC DNA]</scope>
    <source>
        <strain evidence="1 2">CLA-AA-H78B</strain>
    </source>
</reference>
<evidence type="ECO:0000313" key="2">
    <source>
        <dbReference type="Proteomes" id="UP001470288"/>
    </source>
</evidence>
<dbReference type="CDD" id="cd02440">
    <property type="entry name" value="AdoMet_MTases"/>
    <property type="match status" value="1"/>
</dbReference>
<accession>A0ABV1HXJ9</accession>
<dbReference type="EC" id="2.1.1.-" evidence="1"/>
<keyword evidence="1" id="KW-0808">Transferase</keyword>
<proteinExistence type="predicted"/>
<organism evidence="1 2">
    <name type="scientific">Hominiventricola aquisgranensis</name>
    <dbReference type="NCBI Taxonomy" id="3133164"/>
    <lineage>
        <taxon>Bacteria</taxon>
        <taxon>Bacillati</taxon>
        <taxon>Bacillota</taxon>
        <taxon>Clostridia</taxon>
        <taxon>Lachnospirales</taxon>
        <taxon>Lachnospiraceae</taxon>
        <taxon>Hominiventricola</taxon>
    </lineage>
</organism>
<keyword evidence="2" id="KW-1185">Reference proteome</keyword>
<dbReference type="GO" id="GO:0032259">
    <property type="term" value="P:methylation"/>
    <property type="evidence" value="ECO:0007669"/>
    <property type="project" value="UniProtKB-KW"/>
</dbReference>
<sequence>MQEQIGKVTIQYREEEILLQTEALEDARIRELLAEGYDCRQQQSPDWPVLYHLSHLRANLTQWLPVKKTDRVLEFGADSGELTGGFAGKAAEVICLEENFSRCKLLATRHQDVDNLVVYAGDLWKNLEQIEGNFDWIIAPGIVSEAQRYFAGENPQVQALKILKKRLHPKGHLVLAVDNRFGMKYWAGAMEPHTGRYFDSLEGNGSTCSRKELEVLLEKSGLGEYRIYYPYPERWFPMSMYSDHWLPGAGELNQNLRNFEGERLVLFDEEKVYDQIIADGRFPEFSNTFLIVAGSERTDLPIYVKYSNDRAKEFMIRTDILKTEDGCQVRKVPVSQEAKAHVTAMKHWEEVLGTQYAAACVKVNHCELKEDAAYFEFLSGHTLEERLDDLRAQKEYGKLAEALQEYKKLLLECLQQELQPFAVSPKFVEMFGTADFKKAYLGAPVNNLDWIFGNLMETEDGTQIIDYEWTFDVQVPVEYLIWRAVSLYLHSRSELKQMGYLAQLGISTEEEKIFEEMEHHFQLWLLGGTVTIGAQYLHTAGRTWKLEQLLKNAKKDQIQVYTDCGQGFSENNSFWIETEPDKEGLIRLTILLPAGCKAVRLDPAEETCLVKVRRILGELGGSYELPWSHNGRELENTGIVYTTEDPQLLISGIVEGTSRLYVELSVQTISPDAAYACMNLLNRVRRAERLYNSAPFKLLKKLKRTGK</sequence>
<evidence type="ECO:0000313" key="1">
    <source>
        <dbReference type="EMBL" id="MEQ2577635.1"/>
    </source>
</evidence>
<keyword evidence="1" id="KW-0489">Methyltransferase</keyword>
<dbReference type="Gene3D" id="3.40.50.150">
    <property type="entry name" value="Vaccinia Virus protein VP39"/>
    <property type="match status" value="1"/>
</dbReference>
<dbReference type="Proteomes" id="UP001470288">
    <property type="component" value="Unassembled WGS sequence"/>
</dbReference>
<dbReference type="GO" id="GO:0008168">
    <property type="term" value="F:methyltransferase activity"/>
    <property type="evidence" value="ECO:0007669"/>
    <property type="project" value="UniProtKB-KW"/>
</dbReference>